<organism evidence="2 3">
    <name type="scientific">Marchantia polymorpha subsp. ruderalis</name>
    <dbReference type="NCBI Taxonomy" id="1480154"/>
    <lineage>
        <taxon>Eukaryota</taxon>
        <taxon>Viridiplantae</taxon>
        <taxon>Streptophyta</taxon>
        <taxon>Embryophyta</taxon>
        <taxon>Marchantiophyta</taxon>
        <taxon>Marchantiopsida</taxon>
        <taxon>Marchantiidae</taxon>
        <taxon>Marchantiales</taxon>
        <taxon>Marchantiaceae</taxon>
        <taxon>Marchantia</taxon>
    </lineage>
</organism>
<dbReference type="Proteomes" id="UP000077202">
    <property type="component" value="Unassembled WGS sequence"/>
</dbReference>
<reference evidence="2" key="1">
    <citation type="submission" date="2016-03" db="EMBL/GenBank/DDBJ databases">
        <title>Mechanisms controlling the formation of the plant cell surface in tip-growing cells are functionally conserved among land plants.</title>
        <authorList>
            <person name="Honkanen S."/>
            <person name="Jones V.A."/>
            <person name="Morieri G."/>
            <person name="Champion C."/>
            <person name="Hetherington A.J."/>
            <person name="Kelly S."/>
            <person name="Saint-Marcoux D."/>
            <person name="Proust H."/>
            <person name="Prescott H."/>
            <person name="Dolan L."/>
        </authorList>
    </citation>
    <scope>NUCLEOTIDE SEQUENCE [LARGE SCALE GENOMIC DNA]</scope>
    <source>
        <tissue evidence="2">Whole gametophyte</tissue>
    </source>
</reference>
<accession>A0A176VQ22</accession>
<dbReference type="AlphaFoldDB" id="A0A176VQ22"/>
<evidence type="ECO:0000313" key="3">
    <source>
        <dbReference type="Proteomes" id="UP000077202"/>
    </source>
</evidence>
<protein>
    <submittedName>
        <fullName evidence="2">Uncharacterized protein</fullName>
    </submittedName>
</protein>
<proteinExistence type="predicted"/>
<sequence>MVLTNGRARWALQAPSRAKASSFITRAKGRRDRKQPRVRLCQAATFLRARAFASTESKAAVASAPLSKARPRLTTGPARYKGGSQGSAVRIIHPGPAVPLALATESTPPLDRPRGVAYSIPSSPLKAS</sequence>
<gene>
    <name evidence="2" type="ORF">AXG93_2318s1380</name>
</gene>
<feature type="region of interest" description="Disordered" evidence="1">
    <location>
        <begin position="102"/>
        <end position="128"/>
    </location>
</feature>
<keyword evidence="3" id="KW-1185">Reference proteome</keyword>
<evidence type="ECO:0000313" key="2">
    <source>
        <dbReference type="EMBL" id="OAE22391.1"/>
    </source>
</evidence>
<evidence type="ECO:0000256" key="1">
    <source>
        <dbReference type="SAM" id="MobiDB-lite"/>
    </source>
</evidence>
<name>A0A176VQ22_MARPO</name>
<dbReference type="EMBL" id="LVLJ01003211">
    <property type="protein sequence ID" value="OAE22391.1"/>
    <property type="molecule type" value="Genomic_DNA"/>
</dbReference>
<comment type="caution">
    <text evidence="2">The sequence shown here is derived from an EMBL/GenBank/DDBJ whole genome shotgun (WGS) entry which is preliminary data.</text>
</comment>
<feature type="region of interest" description="Disordered" evidence="1">
    <location>
        <begin position="59"/>
        <end position="88"/>
    </location>
</feature>